<protein>
    <submittedName>
        <fullName evidence="2">Uncharacterized protein</fullName>
    </submittedName>
</protein>
<keyword evidence="3" id="KW-1185">Reference proteome</keyword>
<dbReference type="RefSeq" id="WP_078977814.1">
    <property type="nucleotide sequence ID" value="NZ_MWQN01000001.1"/>
</dbReference>
<gene>
    <name evidence="2" type="ORF">B4N89_23645</name>
</gene>
<dbReference type="Proteomes" id="UP000190037">
    <property type="component" value="Unassembled WGS sequence"/>
</dbReference>
<dbReference type="EMBL" id="MWQN01000001">
    <property type="protein sequence ID" value="OPC83530.1"/>
    <property type="molecule type" value="Genomic_DNA"/>
</dbReference>
<sequence>MFSFDDSISSRALGHPALSVGAAASSGHDVLTPIYNTLETEWRRMFRAVPHERTNEDYAASRPSYGAPAAISHAYAQDPPFPNFTLPTQGGYSPYGRHRGASLVPAQPSRASGPHGHLPL</sequence>
<evidence type="ECO:0000313" key="2">
    <source>
        <dbReference type="EMBL" id="OPC83530.1"/>
    </source>
</evidence>
<proteinExistence type="predicted"/>
<name>A0A1T3P3P2_9ACTN</name>
<dbReference type="AlphaFoldDB" id="A0A1T3P3P2"/>
<evidence type="ECO:0000256" key="1">
    <source>
        <dbReference type="SAM" id="MobiDB-lite"/>
    </source>
</evidence>
<organism evidence="2 3">
    <name type="scientific">Embleya scabrispora</name>
    <dbReference type="NCBI Taxonomy" id="159449"/>
    <lineage>
        <taxon>Bacteria</taxon>
        <taxon>Bacillati</taxon>
        <taxon>Actinomycetota</taxon>
        <taxon>Actinomycetes</taxon>
        <taxon>Kitasatosporales</taxon>
        <taxon>Streptomycetaceae</taxon>
        <taxon>Embleya</taxon>
    </lineage>
</organism>
<accession>A0A1T3P3P2</accession>
<feature type="region of interest" description="Disordered" evidence="1">
    <location>
        <begin position="80"/>
        <end position="120"/>
    </location>
</feature>
<comment type="caution">
    <text evidence="2">The sequence shown here is derived from an EMBL/GenBank/DDBJ whole genome shotgun (WGS) entry which is preliminary data.</text>
</comment>
<evidence type="ECO:0000313" key="3">
    <source>
        <dbReference type="Proteomes" id="UP000190037"/>
    </source>
</evidence>
<reference evidence="2 3" key="1">
    <citation type="submission" date="2017-03" db="EMBL/GenBank/DDBJ databases">
        <title>Draft genome sequence of Streptomyces scabrisporus NF3, endophyte isolated from Amphipterygium adstringens.</title>
        <authorList>
            <person name="Vazquez M."/>
            <person name="Ceapa C.D."/>
            <person name="Rodriguez Luna D."/>
            <person name="Sanchez Esquivel S."/>
        </authorList>
    </citation>
    <scope>NUCLEOTIDE SEQUENCE [LARGE SCALE GENOMIC DNA]</scope>
    <source>
        <strain evidence="2 3">NF3</strain>
    </source>
</reference>
<dbReference type="OrthoDB" id="4350605at2"/>